<accession>A0A7D9IN37</accession>
<name>A0A7D9IN37_PARCT</name>
<gene>
    <name evidence="1" type="ORF">PACLA_8A037339</name>
</gene>
<sequence length="127" mass="14276">MDKTLDKLQTYYGNAIRANFKPETLTPQEKKERDGTLKRKDLDAVFLDFLLPQFQSLSEYSLLICCPPGYLQNANESLSSLVRKNAPKHWYKGARVVEIAVMPAAMSFNTGAATSQDAPMARFASRK</sequence>
<dbReference type="EMBL" id="CACRXK020006546">
    <property type="protein sequence ID" value="CAB4009710.1"/>
    <property type="molecule type" value="Genomic_DNA"/>
</dbReference>
<organism evidence="1 2">
    <name type="scientific">Paramuricea clavata</name>
    <name type="common">Red gorgonian</name>
    <name type="synonym">Violescent sea-whip</name>
    <dbReference type="NCBI Taxonomy" id="317549"/>
    <lineage>
        <taxon>Eukaryota</taxon>
        <taxon>Metazoa</taxon>
        <taxon>Cnidaria</taxon>
        <taxon>Anthozoa</taxon>
        <taxon>Octocorallia</taxon>
        <taxon>Malacalcyonacea</taxon>
        <taxon>Plexauridae</taxon>
        <taxon>Paramuricea</taxon>
    </lineage>
</organism>
<comment type="caution">
    <text evidence="1">The sequence shown here is derived from an EMBL/GenBank/DDBJ whole genome shotgun (WGS) entry which is preliminary data.</text>
</comment>
<dbReference type="AlphaFoldDB" id="A0A7D9IN37"/>
<dbReference type="Proteomes" id="UP001152795">
    <property type="component" value="Unassembled WGS sequence"/>
</dbReference>
<keyword evidence="2" id="KW-1185">Reference proteome</keyword>
<protein>
    <submittedName>
        <fullName evidence="1">Uncharacterized protein</fullName>
    </submittedName>
</protein>
<evidence type="ECO:0000313" key="2">
    <source>
        <dbReference type="Proteomes" id="UP001152795"/>
    </source>
</evidence>
<dbReference type="OrthoDB" id="10060618at2759"/>
<reference evidence="1" key="1">
    <citation type="submission" date="2020-04" db="EMBL/GenBank/DDBJ databases">
        <authorList>
            <person name="Alioto T."/>
            <person name="Alioto T."/>
            <person name="Gomez Garrido J."/>
        </authorList>
    </citation>
    <scope>NUCLEOTIDE SEQUENCE</scope>
    <source>
        <strain evidence="1">A484AB</strain>
    </source>
</reference>
<proteinExistence type="predicted"/>
<evidence type="ECO:0000313" key="1">
    <source>
        <dbReference type="EMBL" id="CAB4009710.1"/>
    </source>
</evidence>